<dbReference type="STRING" id="1122198.SAMN02745729_11114"/>
<dbReference type="GO" id="GO:0019627">
    <property type="term" value="P:urea metabolic process"/>
    <property type="evidence" value="ECO:0007669"/>
    <property type="project" value="InterPro"/>
</dbReference>
<accession>A0A1H4FHF5</accession>
<dbReference type="InterPro" id="IPR036118">
    <property type="entry name" value="UreE_N_sf"/>
</dbReference>
<comment type="subcellular location">
    <subcellularLocation>
        <location evidence="1 5">Cytoplasm</location>
    </subcellularLocation>
</comment>
<evidence type="ECO:0000256" key="3">
    <source>
        <dbReference type="ARBA" id="ARBA00022596"/>
    </source>
</evidence>
<comment type="similarity">
    <text evidence="5">Belongs to the UreE family.</text>
</comment>
<dbReference type="PIRSF" id="PIRSF036402">
    <property type="entry name" value="Ureas_acces_UreE"/>
    <property type="match status" value="1"/>
</dbReference>
<keyword evidence="4 5" id="KW-0143">Chaperone</keyword>
<dbReference type="GO" id="GO:0006457">
    <property type="term" value="P:protein folding"/>
    <property type="evidence" value="ECO:0007669"/>
    <property type="project" value="InterPro"/>
</dbReference>
<sequence length="150" mass="17198">MFEIHERLGTHCHAPIAAKVSLTHDQRDRGRLKLVSDTGEEVRVFLERGKPLRVGEYLKSSCGRHILVEGAKESVLEARCDDWNTFARACYHLGNRHVRIEVGDRWLRIKPDHVLEEMLQLLGLETRQAEAVFMPESGAYAHGHAHHHDH</sequence>
<dbReference type="SUPFAM" id="SSF69287">
    <property type="entry name" value="Urease metallochaperone UreE, N-terminal domain"/>
    <property type="match status" value="1"/>
</dbReference>
<name>A0A1H4FHF5_9GAMM</name>
<dbReference type="SUPFAM" id="SSF69737">
    <property type="entry name" value="Urease metallochaperone UreE, C-terminal domain"/>
    <property type="match status" value="1"/>
</dbReference>
<dbReference type="GO" id="GO:0051082">
    <property type="term" value="F:unfolded protein binding"/>
    <property type="evidence" value="ECO:0007669"/>
    <property type="project" value="UniProtKB-UniRule"/>
</dbReference>
<dbReference type="AlphaFoldDB" id="A0A1H4FHF5"/>
<reference evidence="8" key="1">
    <citation type="submission" date="2016-10" db="EMBL/GenBank/DDBJ databases">
        <authorList>
            <person name="Varghese N."/>
            <person name="Submissions S."/>
        </authorList>
    </citation>
    <scope>NUCLEOTIDE SEQUENCE [LARGE SCALE GENOMIC DNA]</scope>
    <source>
        <strain evidence="8">DSM 11526</strain>
    </source>
</reference>
<dbReference type="Gene3D" id="3.30.70.790">
    <property type="entry name" value="UreE, C-terminal domain"/>
    <property type="match status" value="1"/>
</dbReference>
<dbReference type="SMART" id="SM00988">
    <property type="entry name" value="UreE_N"/>
    <property type="match status" value="1"/>
</dbReference>
<keyword evidence="8" id="KW-1185">Reference proteome</keyword>
<proteinExistence type="inferred from homology"/>
<feature type="domain" description="UreE urease accessory N-terminal" evidence="6">
    <location>
        <begin position="1"/>
        <end position="66"/>
    </location>
</feature>
<keyword evidence="3 5" id="KW-0533">Nickel</keyword>
<dbReference type="Pfam" id="PF02814">
    <property type="entry name" value="UreE_N"/>
    <property type="match status" value="1"/>
</dbReference>
<dbReference type="InterPro" id="IPR007864">
    <property type="entry name" value="UreE_C_dom"/>
</dbReference>
<evidence type="ECO:0000259" key="6">
    <source>
        <dbReference type="SMART" id="SM00988"/>
    </source>
</evidence>
<dbReference type="OrthoDB" id="5421304at2"/>
<gene>
    <name evidence="5" type="primary">ureE</name>
    <name evidence="7" type="ORF">SAMN02745729_11114</name>
</gene>
<keyword evidence="2 5" id="KW-0963">Cytoplasm</keyword>
<evidence type="ECO:0000256" key="2">
    <source>
        <dbReference type="ARBA" id="ARBA00022490"/>
    </source>
</evidence>
<dbReference type="HAMAP" id="MF_00822">
    <property type="entry name" value="UreE"/>
    <property type="match status" value="1"/>
</dbReference>
<protein>
    <recommendedName>
        <fullName evidence="5">Urease accessory protein UreE</fullName>
    </recommendedName>
</protein>
<evidence type="ECO:0000256" key="4">
    <source>
        <dbReference type="ARBA" id="ARBA00023186"/>
    </source>
</evidence>
<evidence type="ECO:0000256" key="5">
    <source>
        <dbReference type="HAMAP-Rule" id="MF_00822"/>
    </source>
</evidence>
<dbReference type="InterPro" id="IPR004029">
    <property type="entry name" value="UreE_N"/>
</dbReference>
<dbReference type="Gene3D" id="2.60.260.20">
    <property type="entry name" value="Urease metallochaperone UreE, N-terminal domain"/>
    <property type="match status" value="1"/>
</dbReference>
<evidence type="ECO:0000313" key="7">
    <source>
        <dbReference type="EMBL" id="SEA95922.1"/>
    </source>
</evidence>
<evidence type="ECO:0000313" key="8">
    <source>
        <dbReference type="Proteomes" id="UP000242469"/>
    </source>
</evidence>
<dbReference type="Proteomes" id="UP000242469">
    <property type="component" value="Unassembled WGS sequence"/>
</dbReference>
<dbReference type="GO" id="GO:0016151">
    <property type="term" value="F:nickel cation binding"/>
    <property type="evidence" value="ECO:0007669"/>
    <property type="project" value="UniProtKB-UniRule"/>
</dbReference>
<dbReference type="GO" id="GO:0065003">
    <property type="term" value="P:protein-containing complex assembly"/>
    <property type="evidence" value="ECO:0007669"/>
    <property type="project" value="InterPro"/>
</dbReference>
<organism evidence="7 8">
    <name type="scientific">Marinobacterium iners DSM 11526</name>
    <dbReference type="NCBI Taxonomy" id="1122198"/>
    <lineage>
        <taxon>Bacteria</taxon>
        <taxon>Pseudomonadati</taxon>
        <taxon>Pseudomonadota</taxon>
        <taxon>Gammaproteobacteria</taxon>
        <taxon>Oceanospirillales</taxon>
        <taxon>Oceanospirillaceae</taxon>
        <taxon>Marinobacterium</taxon>
    </lineage>
</organism>
<dbReference type="Pfam" id="PF05194">
    <property type="entry name" value="UreE_C"/>
    <property type="match status" value="1"/>
</dbReference>
<dbReference type="NCBIfam" id="NF009751">
    <property type="entry name" value="PRK13261.1-1"/>
    <property type="match status" value="1"/>
</dbReference>
<dbReference type="InterPro" id="IPR012406">
    <property type="entry name" value="UreE"/>
</dbReference>
<evidence type="ECO:0000256" key="1">
    <source>
        <dbReference type="ARBA" id="ARBA00004496"/>
    </source>
</evidence>
<comment type="function">
    <text evidence="5">Involved in urease metallocenter assembly. Binds nickel. Probably functions as a nickel donor during metallocenter assembly.</text>
</comment>
<dbReference type="CDD" id="cd00571">
    <property type="entry name" value="UreE"/>
    <property type="match status" value="1"/>
</dbReference>
<dbReference type="EMBL" id="FNRJ01000011">
    <property type="protein sequence ID" value="SEA95922.1"/>
    <property type="molecule type" value="Genomic_DNA"/>
</dbReference>
<dbReference type="RefSeq" id="WP_091827051.1">
    <property type="nucleotide sequence ID" value="NZ_FNRJ01000011.1"/>
</dbReference>
<dbReference type="GO" id="GO:0005737">
    <property type="term" value="C:cytoplasm"/>
    <property type="evidence" value="ECO:0007669"/>
    <property type="project" value="UniProtKB-SubCell"/>
</dbReference>